<organism evidence="5 6">
    <name type="scientific">Teretinema zuelzerae</name>
    <dbReference type="NCBI Taxonomy" id="156"/>
    <lineage>
        <taxon>Bacteria</taxon>
        <taxon>Pseudomonadati</taxon>
        <taxon>Spirochaetota</taxon>
        <taxon>Spirochaetia</taxon>
        <taxon>Spirochaetales</taxon>
        <taxon>Treponemataceae</taxon>
        <taxon>Teretinema</taxon>
    </lineage>
</organism>
<evidence type="ECO:0000313" key="5">
    <source>
        <dbReference type="EMBL" id="MCD1653470.1"/>
    </source>
</evidence>
<dbReference type="Gene3D" id="3.40.1190.20">
    <property type="match status" value="1"/>
</dbReference>
<sequence length="355" mass="37808">MSKTVAFGEIMLRLASPRHERLFQSPALEATFGGGEANVAVSLACLGREASYVTALPPGPLGDGAIGELRKYGVDVSRCKRLPGRMGVYFLENGSNQRASQVVYDREGSSLSLVGADSFDWDAIFQGAGWFHLTGITPAVSAGAAEASLAAVKAAKKAGVAVSIDLNYRKKLWKYGKTAPEVMRGLVSFADVLIANEEDIQLALGIELPEPSPQSTTQSSGLDVSKASLDKAYYRELVSLVKASFPNLEKVAVTLRESHSADRNGWSAVLSGSTGFYESRSYDITDIVDRVGGGDSFAAGLICVLSEDRQREAYALEFAAAASCLKHTIHGDFNLVSRTEVEALLSGDGSGRVKR</sequence>
<reference evidence="5" key="1">
    <citation type="submission" date="2021-08" db="EMBL/GenBank/DDBJ databases">
        <title>Comparative analyses of Brucepasteria parasyntrophica and Teretinema zuelzerae.</title>
        <authorList>
            <person name="Song Y."/>
            <person name="Brune A."/>
        </authorList>
    </citation>
    <scope>NUCLEOTIDE SEQUENCE</scope>
    <source>
        <strain evidence="5">DSM 1903</strain>
    </source>
</reference>
<protein>
    <submittedName>
        <fullName evidence="5">Sugar kinase</fullName>
    </submittedName>
</protein>
<proteinExistence type="inferred from homology"/>
<dbReference type="InterPro" id="IPR052700">
    <property type="entry name" value="Carb_kinase_PfkB-like"/>
</dbReference>
<evidence type="ECO:0000256" key="1">
    <source>
        <dbReference type="ARBA" id="ARBA00010688"/>
    </source>
</evidence>
<accession>A0AAE3JIS1</accession>
<feature type="domain" description="Carbohydrate kinase PfkB" evidence="4">
    <location>
        <begin position="1"/>
        <end position="330"/>
    </location>
</feature>
<gene>
    <name evidence="5" type="ORF">K7J14_02000</name>
</gene>
<dbReference type="SUPFAM" id="SSF53613">
    <property type="entry name" value="Ribokinase-like"/>
    <property type="match status" value="1"/>
</dbReference>
<comment type="similarity">
    <text evidence="1">Belongs to the carbohydrate kinase PfkB family.</text>
</comment>
<dbReference type="InterPro" id="IPR029056">
    <property type="entry name" value="Ribokinase-like"/>
</dbReference>
<dbReference type="AlphaFoldDB" id="A0AAE3JIS1"/>
<keyword evidence="6" id="KW-1185">Reference proteome</keyword>
<keyword evidence="2" id="KW-0808">Transferase</keyword>
<name>A0AAE3JIS1_9SPIR</name>
<dbReference type="Proteomes" id="UP001198163">
    <property type="component" value="Unassembled WGS sequence"/>
</dbReference>
<keyword evidence="3 5" id="KW-0418">Kinase</keyword>
<dbReference type="GO" id="GO:0016301">
    <property type="term" value="F:kinase activity"/>
    <property type="evidence" value="ECO:0007669"/>
    <property type="project" value="UniProtKB-KW"/>
</dbReference>
<dbReference type="InterPro" id="IPR011611">
    <property type="entry name" value="PfkB_dom"/>
</dbReference>
<dbReference type="PANTHER" id="PTHR43320">
    <property type="entry name" value="SUGAR KINASE"/>
    <property type="match status" value="1"/>
</dbReference>
<dbReference type="Pfam" id="PF00294">
    <property type="entry name" value="PfkB"/>
    <property type="match status" value="1"/>
</dbReference>
<dbReference type="RefSeq" id="WP_230752486.1">
    <property type="nucleotide sequence ID" value="NZ_JAINWA010000001.1"/>
</dbReference>
<evidence type="ECO:0000256" key="2">
    <source>
        <dbReference type="ARBA" id="ARBA00022679"/>
    </source>
</evidence>
<dbReference type="CDD" id="cd01166">
    <property type="entry name" value="KdgK"/>
    <property type="match status" value="1"/>
</dbReference>
<comment type="caution">
    <text evidence="5">The sequence shown here is derived from an EMBL/GenBank/DDBJ whole genome shotgun (WGS) entry which is preliminary data.</text>
</comment>
<dbReference type="PANTHER" id="PTHR43320:SF2">
    <property type="entry name" value="2-DEHYDRO-3-DEOXYGLUCONOKINASE_2-DEHYDRO-3-DEOXYGALACTONOKINASE"/>
    <property type="match status" value="1"/>
</dbReference>
<dbReference type="EMBL" id="JAINWA010000001">
    <property type="protein sequence ID" value="MCD1653470.1"/>
    <property type="molecule type" value="Genomic_DNA"/>
</dbReference>
<evidence type="ECO:0000313" key="6">
    <source>
        <dbReference type="Proteomes" id="UP001198163"/>
    </source>
</evidence>
<evidence type="ECO:0000256" key="3">
    <source>
        <dbReference type="ARBA" id="ARBA00022777"/>
    </source>
</evidence>
<evidence type="ECO:0000259" key="4">
    <source>
        <dbReference type="Pfam" id="PF00294"/>
    </source>
</evidence>